<evidence type="ECO:0000256" key="1">
    <source>
        <dbReference type="ARBA" id="ARBA00006018"/>
    </source>
</evidence>
<dbReference type="NCBIfam" id="TIGR00074">
    <property type="entry name" value="hypC_hupF"/>
    <property type="match status" value="1"/>
</dbReference>
<keyword evidence="3" id="KW-1185">Reference proteome</keyword>
<dbReference type="OrthoDB" id="9806017at2"/>
<sequence length="88" mass="9407">MGAPVQVIESRGFTALCRGRNGDEEANMMLIGPQPEGTWLFNFLGSAREVLSEEDAERINSALDALSAVISGDDNVDVDAYFPDLGSS</sequence>
<accession>A0A1T2KSS2</accession>
<dbReference type="AlphaFoldDB" id="A0A1T2KSS2"/>
<organism evidence="2 3">
    <name type="scientific">Solemya velesiana gill symbiont</name>
    <dbReference type="NCBI Taxonomy" id="1918948"/>
    <lineage>
        <taxon>Bacteria</taxon>
        <taxon>Pseudomonadati</taxon>
        <taxon>Pseudomonadota</taxon>
        <taxon>Gammaproteobacteria</taxon>
        <taxon>sulfur-oxidizing symbionts</taxon>
    </lineage>
</organism>
<dbReference type="Gene3D" id="2.30.30.140">
    <property type="match status" value="1"/>
</dbReference>
<name>A0A1T2KSS2_9GAMM</name>
<dbReference type="EMBL" id="MPRJ01000070">
    <property type="protein sequence ID" value="OOZ35872.1"/>
    <property type="molecule type" value="Genomic_DNA"/>
</dbReference>
<evidence type="ECO:0000313" key="3">
    <source>
        <dbReference type="Proteomes" id="UP000190896"/>
    </source>
</evidence>
<comment type="caution">
    <text evidence="2">The sequence shown here is derived from an EMBL/GenBank/DDBJ whole genome shotgun (WGS) entry which is preliminary data.</text>
</comment>
<dbReference type="InterPro" id="IPR001109">
    <property type="entry name" value="Hydrogenase_HupF/HypC"/>
</dbReference>
<protein>
    <submittedName>
        <fullName evidence="2">Uncharacterized protein</fullName>
    </submittedName>
</protein>
<dbReference type="Pfam" id="PF01455">
    <property type="entry name" value="HupF_HypC"/>
    <property type="match status" value="1"/>
</dbReference>
<reference evidence="2 3" key="1">
    <citation type="submission" date="2016-11" db="EMBL/GenBank/DDBJ databases">
        <title>Mixed transmission modes and dynamic genome evolution in an obligate animal-bacterial symbiosis.</title>
        <authorList>
            <person name="Russell S.L."/>
            <person name="Corbett-Detig R.B."/>
            <person name="Cavanaugh C.M."/>
        </authorList>
    </citation>
    <scope>NUCLEOTIDE SEQUENCE [LARGE SCALE GENOMIC DNA]</scope>
    <source>
        <strain evidence="2">Se-Cadez</strain>
    </source>
</reference>
<dbReference type="SUPFAM" id="SSF159127">
    <property type="entry name" value="HupF/HypC-like"/>
    <property type="match status" value="1"/>
</dbReference>
<proteinExistence type="inferred from homology"/>
<gene>
    <name evidence="2" type="ORF">BOW51_09965</name>
</gene>
<evidence type="ECO:0000313" key="2">
    <source>
        <dbReference type="EMBL" id="OOZ35872.1"/>
    </source>
</evidence>
<comment type="similarity">
    <text evidence="1">Belongs to the HupF/HypC family.</text>
</comment>
<dbReference type="Proteomes" id="UP000190896">
    <property type="component" value="Unassembled WGS sequence"/>
</dbReference>